<proteinExistence type="predicted"/>
<dbReference type="PANTHER" id="PTHR47537">
    <property type="entry name" value="CUBILIN"/>
    <property type="match status" value="1"/>
</dbReference>
<dbReference type="PANTHER" id="PTHR47537:SF2">
    <property type="entry name" value="CUBILIN"/>
    <property type="match status" value="1"/>
</dbReference>
<accession>A0ABM1SYN4</accession>
<gene>
    <name evidence="5" type="primary">LOC106465183</name>
</gene>
<sequence>MCGSCRDGIGSFNTQKHEIPSMLNSKLTIQSLDIPSQDDGDTKKADHITISVVPHQSAKPTFSQIYSRIGCLCSKKLYKKRTEVLSLFFPRHTFVPALFEDCGCIVFDSTYGKEYGIFTSPNWPVPYEDNIRCILYTFISGENYIINIIFEEFDLGKTNLECKFGDYVKLYLHLKEPLINQNTTHNTFLCGKLSDIQQTHYSSGNALVFEFHTDWRQGNNTGFRGTFRFISKSLFQTSGELISENTCDYRFVSGRSNQSRGRFFSPQYPSTYPKNVDCTYRFMGKENESVKIIFEQVRLQTNDLSCLNNPDKIEIHDGNSVKDPVIGELCNSNTFKEIVSTGPDLYILFQSRSHFPSQGFKATFLFQEDSKFGGDMETPSMEPDRRKLFQDTTTSGPTPPCWKFFDSDTSKNDTFASPRYPEPYPTDVHCVYHFTGRGRERVQILFTDFDLNVPSEGVKECQGPVDMMMVFITINGQKERLNNFCGNNLPPQLMSNGPSMTVEFKSYQSPSSVKGFRAIYRFVTNFGITAGVQDPQQGSICFLVTLTFAYFDVEGVSPCTTDLASDFVEFSNFRTVDRKIPRHCGGKKPKIIESDGDFFRVAFKSNGKFDGTGFEAFYQFRNFVDPLTVKRISGAENLPCSNLHTHLLLFLTSLWLMVL</sequence>
<evidence type="ECO:0000256" key="1">
    <source>
        <dbReference type="ARBA" id="ARBA00023157"/>
    </source>
</evidence>
<feature type="domain" description="CUB" evidence="3">
    <location>
        <begin position="401"/>
        <end position="523"/>
    </location>
</feature>
<keyword evidence="4" id="KW-1185">Reference proteome</keyword>
<reference evidence="5" key="1">
    <citation type="submission" date="2025-08" db="UniProtKB">
        <authorList>
            <consortium name="RefSeq"/>
        </authorList>
    </citation>
    <scope>IDENTIFICATION</scope>
    <source>
        <tissue evidence="5">Muscle</tissue>
    </source>
</reference>
<dbReference type="CDD" id="cd00041">
    <property type="entry name" value="CUB"/>
    <property type="match status" value="4"/>
</dbReference>
<dbReference type="RefSeq" id="XP_022248740.1">
    <property type="nucleotide sequence ID" value="XM_022393032.1"/>
</dbReference>
<evidence type="ECO:0000313" key="5">
    <source>
        <dbReference type="RefSeq" id="XP_022248740.1"/>
    </source>
</evidence>
<evidence type="ECO:0000259" key="3">
    <source>
        <dbReference type="PROSITE" id="PS01180"/>
    </source>
</evidence>
<feature type="domain" description="CUB" evidence="3">
    <location>
        <begin position="544"/>
        <end position="621"/>
    </location>
</feature>
<dbReference type="InterPro" id="IPR053207">
    <property type="entry name" value="Non-NMDA_GluR_Accessory"/>
</dbReference>
<feature type="domain" description="CUB" evidence="3">
    <location>
        <begin position="102"/>
        <end position="230"/>
    </location>
</feature>
<dbReference type="InterPro" id="IPR000859">
    <property type="entry name" value="CUB_dom"/>
</dbReference>
<dbReference type="Proteomes" id="UP000694941">
    <property type="component" value="Unplaced"/>
</dbReference>
<protein>
    <submittedName>
        <fullName evidence="5">Tolloid-like protein 2</fullName>
    </submittedName>
</protein>
<organism evidence="4 5">
    <name type="scientific">Limulus polyphemus</name>
    <name type="common">Atlantic horseshoe crab</name>
    <dbReference type="NCBI Taxonomy" id="6850"/>
    <lineage>
        <taxon>Eukaryota</taxon>
        <taxon>Metazoa</taxon>
        <taxon>Ecdysozoa</taxon>
        <taxon>Arthropoda</taxon>
        <taxon>Chelicerata</taxon>
        <taxon>Merostomata</taxon>
        <taxon>Xiphosura</taxon>
        <taxon>Limulidae</taxon>
        <taxon>Limulus</taxon>
    </lineage>
</organism>
<dbReference type="PROSITE" id="PS01180">
    <property type="entry name" value="CUB"/>
    <property type="match status" value="4"/>
</dbReference>
<dbReference type="SMART" id="SM00042">
    <property type="entry name" value="CUB"/>
    <property type="match status" value="3"/>
</dbReference>
<evidence type="ECO:0000256" key="2">
    <source>
        <dbReference type="PROSITE-ProRule" id="PRU00059"/>
    </source>
</evidence>
<comment type="caution">
    <text evidence="2">Lacks conserved residue(s) required for the propagation of feature annotation.</text>
</comment>
<keyword evidence="1" id="KW-1015">Disulfide bond</keyword>
<dbReference type="Pfam" id="PF00431">
    <property type="entry name" value="CUB"/>
    <property type="match status" value="4"/>
</dbReference>
<dbReference type="SUPFAM" id="SSF49854">
    <property type="entry name" value="Spermadhesin, CUB domain"/>
    <property type="match status" value="4"/>
</dbReference>
<name>A0ABM1SYN4_LIMPO</name>
<feature type="domain" description="CUB" evidence="3">
    <location>
        <begin position="247"/>
        <end position="367"/>
    </location>
</feature>
<dbReference type="InterPro" id="IPR035914">
    <property type="entry name" value="Sperma_CUB_dom_sf"/>
</dbReference>
<dbReference type="Gene3D" id="2.60.120.290">
    <property type="entry name" value="Spermadhesin, CUB domain"/>
    <property type="match status" value="4"/>
</dbReference>
<evidence type="ECO:0000313" key="4">
    <source>
        <dbReference type="Proteomes" id="UP000694941"/>
    </source>
</evidence>
<dbReference type="GeneID" id="106465183"/>